<keyword evidence="12 16" id="KW-0472">Membrane</keyword>
<evidence type="ECO:0000256" key="3">
    <source>
        <dbReference type="ARBA" id="ARBA00004906"/>
    </source>
</evidence>
<keyword evidence="5" id="KW-0808">Transferase</keyword>
<dbReference type="AlphaFoldDB" id="A0AAV3Q5B1"/>
<comment type="subcellular location">
    <subcellularLocation>
        <location evidence="2">Membrane</location>
        <topology evidence="2">Single-pass membrane protein</topology>
    </subcellularLocation>
</comment>
<dbReference type="InterPro" id="IPR044600">
    <property type="entry name" value="ATL1/ATL16-like"/>
</dbReference>
<keyword evidence="11 16" id="KW-1133">Transmembrane helix</keyword>
<dbReference type="PROSITE" id="PS50089">
    <property type="entry name" value="ZF_RING_2"/>
    <property type="match status" value="1"/>
</dbReference>
<keyword evidence="9" id="KW-0833">Ubl conjugation pathway</keyword>
<evidence type="ECO:0000256" key="5">
    <source>
        <dbReference type="ARBA" id="ARBA00022679"/>
    </source>
</evidence>
<evidence type="ECO:0000256" key="4">
    <source>
        <dbReference type="ARBA" id="ARBA00012483"/>
    </source>
</evidence>
<dbReference type="GO" id="GO:0016567">
    <property type="term" value="P:protein ubiquitination"/>
    <property type="evidence" value="ECO:0007669"/>
    <property type="project" value="InterPro"/>
</dbReference>
<dbReference type="CDD" id="cd16461">
    <property type="entry name" value="RING-H2_EL5-like"/>
    <property type="match status" value="1"/>
</dbReference>
<keyword evidence="6 16" id="KW-0812">Transmembrane</keyword>
<evidence type="ECO:0000256" key="15">
    <source>
        <dbReference type="SAM" id="MobiDB-lite"/>
    </source>
</evidence>
<dbReference type="SMART" id="SM00184">
    <property type="entry name" value="RING"/>
    <property type="match status" value="1"/>
</dbReference>
<dbReference type="InterPro" id="IPR001841">
    <property type="entry name" value="Znf_RING"/>
</dbReference>
<comment type="pathway">
    <text evidence="3">Protein modification; protein ubiquitination.</text>
</comment>
<evidence type="ECO:0000256" key="11">
    <source>
        <dbReference type="ARBA" id="ARBA00022989"/>
    </source>
</evidence>
<reference evidence="18 19" key="1">
    <citation type="submission" date="2024-01" db="EMBL/GenBank/DDBJ databases">
        <title>The complete chloroplast genome sequence of Lithospermum erythrorhizon: insights into the phylogenetic relationship among Boraginaceae species and the maternal lineages of purple gromwells.</title>
        <authorList>
            <person name="Okada T."/>
            <person name="Watanabe K."/>
        </authorList>
    </citation>
    <scope>NUCLEOTIDE SEQUENCE [LARGE SCALE GENOMIC DNA]</scope>
</reference>
<dbReference type="GO" id="GO:0061630">
    <property type="term" value="F:ubiquitin protein ligase activity"/>
    <property type="evidence" value="ECO:0007669"/>
    <property type="project" value="UniProtKB-EC"/>
</dbReference>
<evidence type="ECO:0000256" key="2">
    <source>
        <dbReference type="ARBA" id="ARBA00004167"/>
    </source>
</evidence>
<dbReference type="InterPro" id="IPR013083">
    <property type="entry name" value="Znf_RING/FYVE/PHD"/>
</dbReference>
<evidence type="ECO:0000256" key="7">
    <source>
        <dbReference type="ARBA" id="ARBA00022723"/>
    </source>
</evidence>
<dbReference type="FunFam" id="3.30.40.10:FF:000187">
    <property type="entry name" value="E3 ubiquitin-protein ligase ATL6"/>
    <property type="match status" value="1"/>
</dbReference>
<evidence type="ECO:0000256" key="12">
    <source>
        <dbReference type="ARBA" id="ARBA00023136"/>
    </source>
</evidence>
<keyword evidence="8 14" id="KW-0863">Zinc-finger</keyword>
<accession>A0AAV3Q5B1</accession>
<evidence type="ECO:0000256" key="1">
    <source>
        <dbReference type="ARBA" id="ARBA00000900"/>
    </source>
</evidence>
<feature type="region of interest" description="Disordered" evidence="15">
    <location>
        <begin position="210"/>
        <end position="232"/>
    </location>
</feature>
<keyword evidence="7" id="KW-0479">Metal-binding</keyword>
<comment type="catalytic activity">
    <reaction evidence="1">
        <text>S-ubiquitinyl-[E2 ubiquitin-conjugating enzyme]-L-cysteine + [acceptor protein]-L-lysine = [E2 ubiquitin-conjugating enzyme]-L-cysteine + N(6)-ubiquitinyl-[acceptor protein]-L-lysine.</text>
        <dbReference type="EC" id="2.3.2.27"/>
    </reaction>
</comment>
<evidence type="ECO:0000256" key="9">
    <source>
        <dbReference type="ARBA" id="ARBA00022786"/>
    </source>
</evidence>
<feature type="transmembrane region" description="Helical" evidence="16">
    <location>
        <begin position="63"/>
        <end position="85"/>
    </location>
</feature>
<feature type="compositionally biased region" description="Low complexity" evidence="15">
    <location>
        <begin position="211"/>
        <end position="223"/>
    </location>
</feature>
<feature type="region of interest" description="Disordered" evidence="15">
    <location>
        <begin position="349"/>
        <end position="410"/>
    </location>
</feature>
<organism evidence="18 19">
    <name type="scientific">Lithospermum erythrorhizon</name>
    <name type="common">Purple gromwell</name>
    <name type="synonym">Lithospermum officinale var. erythrorhizon</name>
    <dbReference type="NCBI Taxonomy" id="34254"/>
    <lineage>
        <taxon>Eukaryota</taxon>
        <taxon>Viridiplantae</taxon>
        <taxon>Streptophyta</taxon>
        <taxon>Embryophyta</taxon>
        <taxon>Tracheophyta</taxon>
        <taxon>Spermatophyta</taxon>
        <taxon>Magnoliopsida</taxon>
        <taxon>eudicotyledons</taxon>
        <taxon>Gunneridae</taxon>
        <taxon>Pentapetalae</taxon>
        <taxon>asterids</taxon>
        <taxon>lamiids</taxon>
        <taxon>Boraginales</taxon>
        <taxon>Boraginaceae</taxon>
        <taxon>Boraginoideae</taxon>
        <taxon>Lithospermeae</taxon>
        <taxon>Lithospermum</taxon>
    </lineage>
</organism>
<evidence type="ECO:0000256" key="16">
    <source>
        <dbReference type="SAM" id="Phobius"/>
    </source>
</evidence>
<comment type="similarity">
    <text evidence="13">Belongs to the RING-type zinc finger family. ATL subfamily.</text>
</comment>
<evidence type="ECO:0000256" key="6">
    <source>
        <dbReference type="ARBA" id="ARBA00022692"/>
    </source>
</evidence>
<evidence type="ECO:0000256" key="10">
    <source>
        <dbReference type="ARBA" id="ARBA00022833"/>
    </source>
</evidence>
<evidence type="ECO:0000256" key="13">
    <source>
        <dbReference type="ARBA" id="ARBA00024209"/>
    </source>
</evidence>
<protein>
    <recommendedName>
        <fullName evidence="4">RING-type E3 ubiquitin transferase</fullName>
        <ecNumber evidence="4">2.3.2.27</ecNumber>
    </recommendedName>
</protein>
<evidence type="ECO:0000256" key="8">
    <source>
        <dbReference type="ARBA" id="ARBA00022771"/>
    </source>
</evidence>
<evidence type="ECO:0000313" key="19">
    <source>
        <dbReference type="Proteomes" id="UP001454036"/>
    </source>
</evidence>
<keyword evidence="10" id="KW-0862">Zinc</keyword>
<dbReference type="SUPFAM" id="SSF57850">
    <property type="entry name" value="RING/U-box"/>
    <property type="match status" value="1"/>
</dbReference>
<dbReference type="EMBL" id="BAABME010003102">
    <property type="protein sequence ID" value="GAA0157422.1"/>
    <property type="molecule type" value="Genomic_DNA"/>
</dbReference>
<dbReference type="SMART" id="SM01197">
    <property type="entry name" value="FANCL_C"/>
    <property type="match status" value="1"/>
</dbReference>
<comment type="caution">
    <text evidence="18">The sequence shown here is derived from an EMBL/GenBank/DDBJ whole genome shotgun (WGS) entry which is preliminary data.</text>
</comment>
<dbReference type="EC" id="2.3.2.27" evidence="4"/>
<name>A0AAV3Q5B1_LITER</name>
<gene>
    <name evidence="18" type="ORF">LIER_14692</name>
</gene>
<proteinExistence type="inferred from homology"/>
<dbReference type="GO" id="GO:0016020">
    <property type="term" value="C:membrane"/>
    <property type="evidence" value="ECO:0007669"/>
    <property type="project" value="UniProtKB-SubCell"/>
</dbReference>
<dbReference type="Gene3D" id="3.30.40.10">
    <property type="entry name" value="Zinc/RING finger domain, C3HC4 (zinc finger)"/>
    <property type="match status" value="1"/>
</dbReference>
<evidence type="ECO:0000259" key="17">
    <source>
        <dbReference type="PROSITE" id="PS50089"/>
    </source>
</evidence>
<evidence type="ECO:0000313" key="18">
    <source>
        <dbReference type="EMBL" id="GAA0157422.1"/>
    </source>
</evidence>
<dbReference type="PANTHER" id="PTHR46913:SF19">
    <property type="entry name" value="RING-TYPE E3 UBIQUITIN TRANSFERASE"/>
    <property type="match status" value="1"/>
</dbReference>
<dbReference type="Proteomes" id="UP001454036">
    <property type="component" value="Unassembled WGS sequence"/>
</dbReference>
<dbReference type="PANTHER" id="PTHR46913">
    <property type="entry name" value="RING-H2 FINGER PROTEIN ATL16"/>
    <property type="match status" value="1"/>
</dbReference>
<evidence type="ECO:0000256" key="14">
    <source>
        <dbReference type="PROSITE-ProRule" id="PRU00175"/>
    </source>
</evidence>
<keyword evidence="19" id="KW-1185">Reference proteome</keyword>
<dbReference type="Pfam" id="PF13639">
    <property type="entry name" value="zf-RING_2"/>
    <property type="match status" value="1"/>
</dbReference>
<feature type="domain" description="RING-type" evidence="17">
    <location>
        <begin position="154"/>
        <end position="196"/>
    </location>
</feature>
<feature type="compositionally biased region" description="Polar residues" evidence="15">
    <location>
        <begin position="364"/>
        <end position="403"/>
    </location>
</feature>
<dbReference type="GO" id="GO:0008270">
    <property type="term" value="F:zinc ion binding"/>
    <property type="evidence" value="ECO:0007669"/>
    <property type="project" value="UniProtKB-KW"/>
</dbReference>
<sequence length="410" mass="45409">MAFHHRKLLPGKLDVVGVTVSVGSKPCIRICITPCPDDCNAMSPPPPPPPQASSPHAVFSTSAILIIVLCLLFFAFLVVSYLSIIRYRCVRNTRRRNLHGFNDSREDFIDENHGPVVDHPIWYIRTVGLQQSVIDEIDVFVFKKGEGLVEGSDCSVCLSEFDEDENLRLLPKCSHAFHIHCIDTWLRSHTNCPLCRAPVVNDVSVGRVAVEESNSDSSGSEEGNQVENVSNLAVVGSDEEGGDERREMIVNYVEDCTSFRIDGDNGVDEISDKNLSFGPARENKVRRKSDMAEHRRALDVEIMEPVRRSISMDCGSASLIYINAENNGSLKDEGSSSTKEDEGAFNCHTEEEMKQSSEIVPRSGNRNSSIYNLMKSSSLGRSLQKVPSSMRRSFSSGGKNSLPTHREDSN</sequence>